<accession>A0A2I1PAX3</accession>
<gene>
    <name evidence="6" type="primary">modA</name>
    <name evidence="6" type="ORF">CYJ76_05860</name>
</gene>
<dbReference type="InterPro" id="IPR050682">
    <property type="entry name" value="ModA/WtpA"/>
</dbReference>
<evidence type="ECO:0000256" key="1">
    <source>
        <dbReference type="ARBA" id="ARBA00009175"/>
    </source>
</evidence>
<dbReference type="AlphaFoldDB" id="A0A2I1PAX3"/>
<organism evidence="6 7">
    <name type="scientific">Kytococcus schroeteri</name>
    <dbReference type="NCBI Taxonomy" id="138300"/>
    <lineage>
        <taxon>Bacteria</taxon>
        <taxon>Bacillati</taxon>
        <taxon>Actinomycetota</taxon>
        <taxon>Actinomycetes</taxon>
        <taxon>Micrococcales</taxon>
        <taxon>Kytococcaceae</taxon>
        <taxon>Kytococcus</taxon>
    </lineage>
</organism>
<dbReference type="NCBIfam" id="TIGR01256">
    <property type="entry name" value="modA"/>
    <property type="match status" value="1"/>
</dbReference>
<dbReference type="GO" id="GO:0030973">
    <property type="term" value="F:molybdate ion binding"/>
    <property type="evidence" value="ECO:0007669"/>
    <property type="project" value="TreeGrafter"/>
</dbReference>
<evidence type="ECO:0000313" key="7">
    <source>
        <dbReference type="Proteomes" id="UP000234206"/>
    </source>
</evidence>
<evidence type="ECO:0000256" key="4">
    <source>
        <dbReference type="PIRSR" id="PIRSR004846-1"/>
    </source>
</evidence>
<evidence type="ECO:0000256" key="2">
    <source>
        <dbReference type="ARBA" id="ARBA00022723"/>
    </source>
</evidence>
<evidence type="ECO:0000313" key="6">
    <source>
        <dbReference type="EMBL" id="PKZ41774.1"/>
    </source>
</evidence>
<dbReference type="RefSeq" id="WP_070705739.1">
    <property type="nucleotide sequence ID" value="NZ_PKIZ01000009.1"/>
</dbReference>
<comment type="caution">
    <text evidence="6">The sequence shown here is derived from an EMBL/GenBank/DDBJ whole genome shotgun (WGS) entry which is preliminary data.</text>
</comment>
<dbReference type="SUPFAM" id="SSF53850">
    <property type="entry name" value="Periplasmic binding protein-like II"/>
    <property type="match status" value="1"/>
</dbReference>
<dbReference type="PANTHER" id="PTHR30632:SF0">
    <property type="entry name" value="SULFATE-BINDING PROTEIN"/>
    <property type="match status" value="1"/>
</dbReference>
<dbReference type="PIRSF" id="PIRSF004846">
    <property type="entry name" value="ModA"/>
    <property type="match status" value="1"/>
</dbReference>
<feature type="binding site" evidence="4">
    <location>
        <position position="58"/>
    </location>
    <ligand>
        <name>molybdate</name>
        <dbReference type="ChEBI" id="CHEBI:36264"/>
    </ligand>
</feature>
<dbReference type="OrthoDB" id="9785015at2"/>
<comment type="similarity">
    <text evidence="1">Belongs to the bacterial solute-binding protein ModA family.</text>
</comment>
<evidence type="ECO:0000256" key="3">
    <source>
        <dbReference type="ARBA" id="ARBA00022729"/>
    </source>
</evidence>
<dbReference type="Gene3D" id="3.40.190.10">
    <property type="entry name" value="Periplasmic binding protein-like II"/>
    <property type="match status" value="2"/>
</dbReference>
<reference evidence="6 7" key="1">
    <citation type="submission" date="2017-12" db="EMBL/GenBank/DDBJ databases">
        <title>Phylogenetic diversity of female urinary microbiome.</title>
        <authorList>
            <person name="Thomas-White K."/>
            <person name="Wolfe A.J."/>
        </authorList>
    </citation>
    <scope>NUCLEOTIDE SEQUENCE [LARGE SCALE GENOMIC DNA]</scope>
    <source>
        <strain evidence="6 7">UMB1298</strain>
    </source>
</reference>
<feature type="binding site" evidence="4">
    <location>
        <position position="86"/>
    </location>
    <ligand>
        <name>molybdate</name>
        <dbReference type="ChEBI" id="CHEBI:36264"/>
    </ligand>
</feature>
<feature type="chain" id="PRO_5039347654" evidence="5">
    <location>
        <begin position="21"/>
        <end position="268"/>
    </location>
</feature>
<dbReference type="PROSITE" id="PS51257">
    <property type="entry name" value="PROKAR_LIPOPROTEIN"/>
    <property type="match status" value="1"/>
</dbReference>
<dbReference type="Pfam" id="PF13531">
    <property type="entry name" value="SBP_bac_11"/>
    <property type="match status" value="1"/>
</dbReference>
<keyword evidence="2 4" id="KW-0479">Metal-binding</keyword>
<proteinExistence type="inferred from homology"/>
<dbReference type="InterPro" id="IPR005950">
    <property type="entry name" value="ModA"/>
</dbReference>
<evidence type="ECO:0000256" key="5">
    <source>
        <dbReference type="SAM" id="SignalP"/>
    </source>
</evidence>
<name>A0A2I1PAX3_9MICO</name>
<keyword evidence="7" id="KW-1185">Reference proteome</keyword>
<dbReference type="Proteomes" id="UP000234206">
    <property type="component" value="Unassembled WGS sequence"/>
</dbReference>
<feature type="binding site" evidence="4">
    <location>
        <position position="206"/>
    </location>
    <ligand>
        <name>molybdate</name>
        <dbReference type="ChEBI" id="CHEBI:36264"/>
    </ligand>
</feature>
<dbReference type="EMBL" id="PKIZ01000009">
    <property type="protein sequence ID" value="PKZ41774.1"/>
    <property type="molecule type" value="Genomic_DNA"/>
</dbReference>
<protein>
    <submittedName>
        <fullName evidence="6">Molybdate ABC transporter substrate-binding protein</fullName>
    </submittedName>
</protein>
<feature type="binding site" evidence="4">
    <location>
        <position position="188"/>
    </location>
    <ligand>
        <name>molybdate</name>
        <dbReference type="ChEBI" id="CHEBI:36264"/>
    </ligand>
</feature>
<dbReference type="GO" id="GO:0046872">
    <property type="term" value="F:metal ion binding"/>
    <property type="evidence" value="ECO:0007669"/>
    <property type="project" value="UniProtKB-KW"/>
</dbReference>
<sequence>MRTRPRPLLRRAGVPTGALAVVAALALGACGAPGPGTEEGAPAEGEPTGQVTVLAAASLTEAFEQIAADVERDHPGTDVRLSFGGSSALVTQVTQGAPADVLATASATTMDAAVQAGAVEEPAVVARNRLTIAVPRGNPAGIDGVEDLAREDVRLATCLPEVPCGAAAQQLADATGTTLHPVTQERDVKATLAKVRLGEVDAGLVYVTDVRAAGSAVDEVPLPEAPTTDYPLAVVSDAANPALARAFVDAVQSDRGRAVLREAGFTTP</sequence>
<keyword evidence="3 5" id="KW-0732">Signal</keyword>
<dbReference type="GO" id="GO:0015689">
    <property type="term" value="P:molybdate ion transport"/>
    <property type="evidence" value="ECO:0007669"/>
    <property type="project" value="InterPro"/>
</dbReference>
<dbReference type="PANTHER" id="PTHR30632">
    <property type="entry name" value="MOLYBDATE-BINDING PERIPLASMIC PROTEIN"/>
    <property type="match status" value="1"/>
</dbReference>
<keyword evidence="4" id="KW-0500">Molybdenum</keyword>
<feature type="signal peptide" evidence="5">
    <location>
        <begin position="1"/>
        <end position="20"/>
    </location>
</feature>